<keyword evidence="1" id="KW-0802">TPR repeat</keyword>
<dbReference type="GO" id="GO:0007165">
    <property type="term" value="P:signal transduction"/>
    <property type="evidence" value="ECO:0007669"/>
    <property type="project" value="InterPro"/>
</dbReference>
<dbReference type="Gene3D" id="3.40.50.10070">
    <property type="entry name" value="TolB, N-terminal domain"/>
    <property type="match status" value="1"/>
</dbReference>
<dbReference type="Gene3D" id="3.40.50.10140">
    <property type="entry name" value="Toll/interleukin-1 receptor homology (TIR) domain"/>
    <property type="match status" value="1"/>
</dbReference>
<organism evidence="4 5">
    <name type="scientific">Sphingomicrobium lutaoense</name>
    <dbReference type="NCBI Taxonomy" id="515949"/>
    <lineage>
        <taxon>Bacteria</taxon>
        <taxon>Pseudomonadati</taxon>
        <taxon>Pseudomonadota</taxon>
        <taxon>Alphaproteobacteria</taxon>
        <taxon>Sphingomonadales</taxon>
        <taxon>Sphingomonadaceae</taxon>
        <taxon>Sphingomicrobium</taxon>
    </lineage>
</organism>
<feature type="transmembrane region" description="Helical" evidence="2">
    <location>
        <begin position="146"/>
        <end position="164"/>
    </location>
</feature>
<dbReference type="InterPro" id="IPR035897">
    <property type="entry name" value="Toll_tir_struct_dom_sf"/>
</dbReference>
<dbReference type="InterPro" id="IPR000157">
    <property type="entry name" value="TIR_dom"/>
</dbReference>
<proteinExistence type="predicted"/>
<protein>
    <submittedName>
        <fullName evidence="4">TolB-like protein</fullName>
    </submittedName>
</protein>
<gene>
    <name evidence="4" type="ORF">FHS50_000384</name>
</gene>
<accession>A0A839YSU9</accession>
<evidence type="ECO:0000256" key="1">
    <source>
        <dbReference type="PROSITE-ProRule" id="PRU00339"/>
    </source>
</evidence>
<dbReference type="SUPFAM" id="SSF48452">
    <property type="entry name" value="TPR-like"/>
    <property type="match status" value="1"/>
</dbReference>
<evidence type="ECO:0000313" key="4">
    <source>
        <dbReference type="EMBL" id="MBB3763361.1"/>
    </source>
</evidence>
<dbReference type="AlphaFoldDB" id="A0A839YSU9"/>
<dbReference type="PROSITE" id="PS50005">
    <property type="entry name" value="TPR"/>
    <property type="match status" value="1"/>
</dbReference>
<dbReference type="InterPro" id="IPR019734">
    <property type="entry name" value="TPR_rpt"/>
</dbReference>
<dbReference type="SMART" id="SM00028">
    <property type="entry name" value="TPR"/>
    <property type="match status" value="2"/>
</dbReference>
<dbReference type="Pfam" id="PF13676">
    <property type="entry name" value="TIR_2"/>
    <property type="match status" value="1"/>
</dbReference>
<feature type="repeat" description="TPR" evidence="1">
    <location>
        <begin position="439"/>
        <end position="472"/>
    </location>
</feature>
<reference evidence="4 5" key="1">
    <citation type="submission" date="2020-08" db="EMBL/GenBank/DDBJ databases">
        <title>Genomic Encyclopedia of Type Strains, Phase IV (KMG-IV): sequencing the most valuable type-strain genomes for metagenomic binning, comparative biology and taxonomic classification.</title>
        <authorList>
            <person name="Goeker M."/>
        </authorList>
    </citation>
    <scope>NUCLEOTIDE SEQUENCE [LARGE SCALE GENOMIC DNA]</scope>
    <source>
        <strain evidence="4 5">DSM 24194</strain>
    </source>
</reference>
<keyword evidence="5" id="KW-1185">Reference proteome</keyword>
<evidence type="ECO:0000313" key="5">
    <source>
        <dbReference type="Proteomes" id="UP000578569"/>
    </source>
</evidence>
<dbReference type="Proteomes" id="UP000578569">
    <property type="component" value="Unassembled WGS sequence"/>
</dbReference>
<evidence type="ECO:0000256" key="2">
    <source>
        <dbReference type="SAM" id="Phobius"/>
    </source>
</evidence>
<keyword evidence="2" id="KW-0812">Transmembrane</keyword>
<keyword evidence="2" id="KW-1133">Transmembrane helix</keyword>
<keyword evidence="2" id="KW-0472">Membrane</keyword>
<feature type="domain" description="TIR" evidence="3">
    <location>
        <begin position="1"/>
        <end position="127"/>
    </location>
</feature>
<dbReference type="InterPro" id="IPR011990">
    <property type="entry name" value="TPR-like_helical_dom_sf"/>
</dbReference>
<dbReference type="RefSeq" id="WP_183932714.1">
    <property type="nucleotide sequence ID" value="NZ_JACICF010000001.1"/>
</dbReference>
<dbReference type="EMBL" id="JACICF010000001">
    <property type="protein sequence ID" value="MBB3763361.1"/>
    <property type="molecule type" value="Genomic_DNA"/>
</dbReference>
<dbReference type="SUPFAM" id="SSF52200">
    <property type="entry name" value="Toll/Interleukin receptor TIR domain"/>
    <property type="match status" value="1"/>
</dbReference>
<evidence type="ECO:0000259" key="3">
    <source>
        <dbReference type="PROSITE" id="PS50104"/>
    </source>
</evidence>
<dbReference type="Gene3D" id="1.25.40.10">
    <property type="entry name" value="Tetratricopeptide repeat domain"/>
    <property type="match status" value="2"/>
</dbReference>
<comment type="caution">
    <text evidence="4">The sequence shown here is derived from an EMBL/GenBank/DDBJ whole genome shotgun (WGS) entry which is preliminary data.</text>
</comment>
<sequence>MADVFLSYAREDQPDAERLAGAIEVSGRTVWWDRHIVGGSEFSSEIENQLKAARKIIVLWSAHSVRSRWVRDEASVAADSGRLVSVSLDGTPPPLGFRQFHYIDLASRPIGEGGLPPEVAAALGVVSAAPQDADPSLPRGRKGLPLLLLAMISLLLVAGTLSLWRSDGLRGFFEGPAEQKATLAILPFSVGGDDELAHLGKGLAIALSNGLSVLHGLTLISTTSTQAVVDRELPTNEIGDALGATHFVEGDIRIDGERVNATLRLIDARTERQLWSEAFAGERGNLPDLERRIGNQLAAAVKARLGLSGGDFRGHENIDPRAYDAYLRGMEHLSVRFDREKRAESLRQFRIAADIEPEFAAAHAGIAYVLSLSTSYHFPLSLDTIMAQQKAANDRALELDPDNVMAILARANAAHNYHGDIDASFKFTRRALELDPNSGLAHYSMGSSLLMAGRPQEALLHYDRAIAADPFNLVQKIFRILAYHELQDYQAIKAEASQCVRPCPGAAWEWFDALAGYGTPFDLKQDLDTIITLGGDEFDDKIRSEMRTVARYFVLGEKGHISGDDGSGRGFPYAILLAHFGHIDDAFKVIDRSIDDMQADEILLLTRPGRLVFPEHVRSDPRYHAIFEVPRFKAVIEYRRKAGITNGLPIHPVQAAR</sequence>
<name>A0A839YSU9_9SPHN</name>
<dbReference type="PROSITE" id="PS50104">
    <property type="entry name" value="TIR"/>
    <property type="match status" value="1"/>
</dbReference>